<feature type="compositionally biased region" description="Pro residues" evidence="6">
    <location>
        <begin position="322"/>
        <end position="333"/>
    </location>
</feature>
<dbReference type="SUPFAM" id="SSF103473">
    <property type="entry name" value="MFS general substrate transporter"/>
    <property type="match status" value="1"/>
</dbReference>
<feature type="transmembrane region" description="Helical" evidence="7">
    <location>
        <begin position="16"/>
        <end position="36"/>
    </location>
</feature>
<dbReference type="InterPro" id="IPR011701">
    <property type="entry name" value="MFS"/>
</dbReference>
<reference evidence="9 10" key="1">
    <citation type="submission" date="2024-01" db="EMBL/GenBank/DDBJ databases">
        <authorList>
            <person name="Waweru B."/>
        </authorList>
    </citation>
    <scope>NUCLEOTIDE SEQUENCE [LARGE SCALE GENOMIC DNA]</scope>
</reference>
<dbReference type="InterPro" id="IPR005829">
    <property type="entry name" value="Sugar_transporter_CS"/>
</dbReference>
<keyword evidence="4 7" id="KW-1133">Transmembrane helix</keyword>
<evidence type="ECO:0000256" key="5">
    <source>
        <dbReference type="ARBA" id="ARBA00023136"/>
    </source>
</evidence>
<dbReference type="GO" id="GO:0016020">
    <property type="term" value="C:membrane"/>
    <property type="evidence" value="ECO:0007669"/>
    <property type="project" value="UniProtKB-SubCell"/>
</dbReference>
<gene>
    <name evidence="9" type="ORF">DCAF_LOCUS14860</name>
</gene>
<feature type="region of interest" description="Disordered" evidence="6">
    <location>
        <begin position="314"/>
        <end position="336"/>
    </location>
</feature>
<keyword evidence="10" id="KW-1185">Reference proteome</keyword>
<dbReference type="AlphaFoldDB" id="A0AAV1RSW4"/>
<evidence type="ECO:0000313" key="9">
    <source>
        <dbReference type="EMBL" id="CAK7339784.1"/>
    </source>
</evidence>
<evidence type="ECO:0000256" key="4">
    <source>
        <dbReference type="ARBA" id="ARBA00022989"/>
    </source>
</evidence>
<dbReference type="Pfam" id="PF07690">
    <property type="entry name" value="MFS_1"/>
    <property type="match status" value="1"/>
</dbReference>
<evidence type="ECO:0000256" key="2">
    <source>
        <dbReference type="ARBA" id="ARBA00022448"/>
    </source>
</evidence>
<dbReference type="PANTHER" id="PTHR23511:SF5">
    <property type="entry name" value="MAJOR FACILITATOR-TYPE TRANSPORTER HXNZ-RELATED"/>
    <property type="match status" value="1"/>
</dbReference>
<organism evidence="9 10">
    <name type="scientific">Dovyalis caffra</name>
    <dbReference type="NCBI Taxonomy" id="77055"/>
    <lineage>
        <taxon>Eukaryota</taxon>
        <taxon>Viridiplantae</taxon>
        <taxon>Streptophyta</taxon>
        <taxon>Embryophyta</taxon>
        <taxon>Tracheophyta</taxon>
        <taxon>Spermatophyta</taxon>
        <taxon>Magnoliopsida</taxon>
        <taxon>eudicotyledons</taxon>
        <taxon>Gunneridae</taxon>
        <taxon>Pentapetalae</taxon>
        <taxon>rosids</taxon>
        <taxon>fabids</taxon>
        <taxon>Malpighiales</taxon>
        <taxon>Salicaceae</taxon>
        <taxon>Flacourtieae</taxon>
        <taxon>Dovyalis</taxon>
    </lineage>
</organism>
<dbReference type="EMBL" id="CAWUPB010001158">
    <property type="protein sequence ID" value="CAK7339784.1"/>
    <property type="molecule type" value="Genomic_DNA"/>
</dbReference>
<proteinExistence type="predicted"/>
<feature type="transmembrane region" description="Helical" evidence="7">
    <location>
        <begin position="240"/>
        <end position="261"/>
    </location>
</feature>
<feature type="transmembrane region" description="Helical" evidence="7">
    <location>
        <begin position="213"/>
        <end position="234"/>
    </location>
</feature>
<keyword evidence="2" id="KW-0813">Transport</keyword>
<accession>A0AAV1RSW4</accession>
<name>A0AAV1RSW4_9ROSI</name>
<evidence type="ECO:0000256" key="7">
    <source>
        <dbReference type="SAM" id="Phobius"/>
    </source>
</evidence>
<sequence>MSTLVGTVIEMENMTISLLHASILLPCTFSVSSLLLERNLNENKASGIETVHDAGSIIRLKIKMADGGPRYNVDDALVTMGFGKFQFLVLLYAGMGWVSEAMEVMILSFVGPAVHSKWGLTSQQESLITTVVFAGMLLGAYTWGIISDKYGRRKGFFVTAIMTSGAGFLSSFAPNYIVLLISRCLVGFGIGGGPVLLAWFLEFVPAPNRGTWMVVFSAFWTVGTIFEAGLAWIIMPRLGWRWLLSLSALPSFLLLVFYTLTPESPRYLCLKGQKNEAVKILKQIAKLNGKELPPGVLVAGNEIVLQGNNHLTESRGKDAAAAPPPPPPPPPPPKPKDSAMGVFKSVLVLFSPRLVRSTLLLWVVIFANAFSYYGIVLLTTELNDRSNTCHQTKKQSQKSADINYKQVFITSFAEFPGLILSALIIDRLGRKLSMAAMFFVCCIFLLPLVVHQPTGVTTALLFGARTCITGTFTIVYIYAPEVYPTLVRSTGLGVASSVSRIGGMVCPLVAVSLVQGCHQTAAVVFFAGIVFVAGICVLLFPFETKGLELADSLSSTKPEKSQDVKQEEP</sequence>
<comment type="subcellular location">
    <subcellularLocation>
        <location evidence="1">Membrane</location>
        <topology evidence="1">Multi-pass membrane protein</topology>
    </subcellularLocation>
</comment>
<feature type="transmembrane region" description="Helical" evidence="7">
    <location>
        <begin position="359"/>
        <end position="378"/>
    </location>
</feature>
<dbReference type="Gene3D" id="1.20.1250.20">
    <property type="entry name" value="MFS general substrate transporter like domains"/>
    <property type="match status" value="1"/>
</dbReference>
<dbReference type="InterPro" id="IPR036259">
    <property type="entry name" value="MFS_trans_sf"/>
</dbReference>
<evidence type="ECO:0000256" key="3">
    <source>
        <dbReference type="ARBA" id="ARBA00022692"/>
    </source>
</evidence>
<feature type="transmembrane region" description="Helical" evidence="7">
    <location>
        <begin position="407"/>
        <end position="425"/>
    </location>
</feature>
<evidence type="ECO:0000256" key="6">
    <source>
        <dbReference type="SAM" id="MobiDB-lite"/>
    </source>
</evidence>
<dbReference type="GO" id="GO:0022857">
    <property type="term" value="F:transmembrane transporter activity"/>
    <property type="evidence" value="ECO:0007669"/>
    <property type="project" value="InterPro"/>
</dbReference>
<dbReference type="InterPro" id="IPR020846">
    <property type="entry name" value="MFS_dom"/>
</dbReference>
<keyword evidence="3 7" id="KW-0812">Transmembrane</keyword>
<feature type="transmembrane region" description="Helical" evidence="7">
    <location>
        <begin position="89"/>
        <end position="114"/>
    </location>
</feature>
<feature type="transmembrane region" description="Helical" evidence="7">
    <location>
        <begin position="432"/>
        <end position="450"/>
    </location>
</feature>
<dbReference type="Proteomes" id="UP001314170">
    <property type="component" value="Unassembled WGS sequence"/>
</dbReference>
<feature type="domain" description="Major facilitator superfamily (MFS) profile" evidence="8">
    <location>
        <begin position="89"/>
        <end position="545"/>
    </location>
</feature>
<protein>
    <recommendedName>
        <fullName evidence="8">Major facilitator superfamily (MFS) profile domain-containing protein</fullName>
    </recommendedName>
</protein>
<dbReference type="FunFam" id="1.20.1250.20:FF:000232">
    <property type="entry name" value="Organic cation/carnitine transporter 7"/>
    <property type="match status" value="1"/>
</dbReference>
<feature type="transmembrane region" description="Helical" evidence="7">
    <location>
        <begin position="491"/>
        <end position="514"/>
    </location>
</feature>
<feature type="transmembrane region" description="Helical" evidence="7">
    <location>
        <begin position="456"/>
        <end position="479"/>
    </location>
</feature>
<dbReference type="Pfam" id="PF00083">
    <property type="entry name" value="Sugar_tr"/>
    <property type="match status" value="1"/>
</dbReference>
<feature type="transmembrane region" description="Helical" evidence="7">
    <location>
        <begin position="520"/>
        <end position="540"/>
    </location>
</feature>
<dbReference type="PANTHER" id="PTHR23511">
    <property type="entry name" value="SYNAPTIC VESICLE GLYCOPROTEIN 2"/>
    <property type="match status" value="1"/>
</dbReference>
<dbReference type="PROSITE" id="PS50850">
    <property type="entry name" value="MFS"/>
    <property type="match status" value="1"/>
</dbReference>
<keyword evidence="5 7" id="KW-0472">Membrane</keyword>
<evidence type="ECO:0000313" key="10">
    <source>
        <dbReference type="Proteomes" id="UP001314170"/>
    </source>
</evidence>
<dbReference type="PROSITE" id="PS00216">
    <property type="entry name" value="SUGAR_TRANSPORT_1"/>
    <property type="match status" value="1"/>
</dbReference>
<feature type="transmembrane region" description="Helical" evidence="7">
    <location>
        <begin position="126"/>
        <end position="144"/>
    </location>
</feature>
<feature type="transmembrane region" description="Helical" evidence="7">
    <location>
        <begin position="180"/>
        <end position="201"/>
    </location>
</feature>
<evidence type="ECO:0000256" key="1">
    <source>
        <dbReference type="ARBA" id="ARBA00004141"/>
    </source>
</evidence>
<comment type="caution">
    <text evidence="9">The sequence shown here is derived from an EMBL/GenBank/DDBJ whole genome shotgun (WGS) entry which is preliminary data.</text>
</comment>
<dbReference type="InterPro" id="IPR005828">
    <property type="entry name" value="MFS_sugar_transport-like"/>
</dbReference>
<evidence type="ECO:0000259" key="8">
    <source>
        <dbReference type="PROSITE" id="PS50850"/>
    </source>
</evidence>